<dbReference type="GeneID" id="24791158"/>
<keyword evidence="5 7" id="KW-0460">Magnesium</keyword>
<feature type="binding site" evidence="7">
    <location>
        <position position="72"/>
    </location>
    <ligand>
        <name>substrate</name>
    </ligand>
</feature>
<evidence type="ECO:0000256" key="5">
    <source>
        <dbReference type="ARBA" id="ARBA00022842"/>
    </source>
</evidence>
<dbReference type="KEGG" id="mfc:BRM9_0009"/>
<dbReference type="STRING" id="2162.BRM9_0009"/>
<comment type="function">
    <text evidence="7">Pyrophosphatase that catalyzes the hydrolysis of nucleoside triphosphates to their monophosphate derivatives, with a high preference for the non-canonical purine nucleotides XTP (xanthosine triphosphate), dITP (deoxyinosine triphosphate) and ITP. Seems to function as a house-cleaning enzyme that removes non-canonical purine nucleotides from the nucleotide pool, thus preventing their incorporation into DNA/RNA and avoiding chromosomal lesions.</text>
</comment>
<feature type="binding site" evidence="7">
    <location>
        <begin position="147"/>
        <end position="150"/>
    </location>
    <ligand>
        <name>substrate</name>
    </ligand>
</feature>
<comment type="similarity">
    <text evidence="1 7 8">Belongs to the HAM1 NTPase family.</text>
</comment>
<dbReference type="EC" id="3.6.1.66" evidence="7"/>
<keyword evidence="3 7" id="KW-0547">Nucleotide-binding</keyword>
<feature type="binding site" evidence="7">
    <location>
        <begin position="175"/>
        <end position="176"/>
    </location>
    <ligand>
        <name>substrate</name>
    </ligand>
</feature>
<dbReference type="PANTHER" id="PTHR11067:SF9">
    <property type="entry name" value="INOSINE TRIPHOSPHATE PYROPHOSPHATASE"/>
    <property type="match status" value="1"/>
</dbReference>
<evidence type="ECO:0000313" key="9">
    <source>
        <dbReference type="EMBL" id="AIS30843.1"/>
    </source>
</evidence>
<dbReference type="NCBIfam" id="TIGR00042">
    <property type="entry name" value="RdgB/HAM1 family non-canonical purine NTP pyrophosphatase"/>
    <property type="match status" value="1"/>
</dbReference>
<keyword evidence="4 7" id="KW-0378">Hydrolase</keyword>
<feature type="active site" description="Proton acceptor" evidence="7">
    <location>
        <position position="71"/>
    </location>
</feature>
<comment type="catalytic activity">
    <reaction evidence="7">
        <text>dITP + H2O = dIMP + diphosphate + H(+)</text>
        <dbReference type="Rhea" id="RHEA:28342"/>
        <dbReference type="ChEBI" id="CHEBI:15377"/>
        <dbReference type="ChEBI" id="CHEBI:15378"/>
        <dbReference type="ChEBI" id="CHEBI:33019"/>
        <dbReference type="ChEBI" id="CHEBI:61194"/>
        <dbReference type="ChEBI" id="CHEBI:61382"/>
        <dbReference type="EC" id="3.6.1.66"/>
    </reaction>
</comment>
<dbReference type="Proteomes" id="UP000029661">
    <property type="component" value="Chromosome"/>
</dbReference>
<keyword evidence="6 7" id="KW-0546">Nucleotide metabolism</keyword>
<comment type="subunit">
    <text evidence="7">Homodimer.</text>
</comment>
<dbReference type="RefSeq" id="WP_048084319.1">
    <property type="nucleotide sequence ID" value="NZ_CP006933.1"/>
</dbReference>
<dbReference type="HAMAP" id="MF_01405">
    <property type="entry name" value="Non_canon_purine_NTPase"/>
    <property type="match status" value="1"/>
</dbReference>
<feature type="binding site" evidence="7">
    <location>
        <position position="71"/>
    </location>
    <ligand>
        <name>Mg(2+)</name>
        <dbReference type="ChEBI" id="CHEBI:18420"/>
    </ligand>
</feature>
<dbReference type="GO" id="GO:0005737">
    <property type="term" value="C:cytoplasm"/>
    <property type="evidence" value="ECO:0007669"/>
    <property type="project" value="TreeGrafter"/>
</dbReference>
<evidence type="ECO:0000256" key="4">
    <source>
        <dbReference type="ARBA" id="ARBA00022801"/>
    </source>
</evidence>
<dbReference type="GO" id="GO:0046872">
    <property type="term" value="F:metal ion binding"/>
    <property type="evidence" value="ECO:0007669"/>
    <property type="project" value="UniProtKB-KW"/>
</dbReference>
<dbReference type="GO" id="GO:0009146">
    <property type="term" value="P:purine nucleoside triphosphate catabolic process"/>
    <property type="evidence" value="ECO:0007669"/>
    <property type="project" value="UniProtKB-UniRule"/>
</dbReference>
<feature type="binding site" evidence="7">
    <location>
        <position position="43"/>
    </location>
    <ligand>
        <name>Mg(2+)</name>
        <dbReference type="ChEBI" id="CHEBI:18420"/>
    </ligand>
</feature>
<evidence type="ECO:0000256" key="3">
    <source>
        <dbReference type="ARBA" id="ARBA00022741"/>
    </source>
</evidence>
<accession>A0A089ZFN3</accession>
<dbReference type="NCBIfam" id="NF011396">
    <property type="entry name" value="PRK14821.1"/>
    <property type="match status" value="1"/>
</dbReference>
<dbReference type="InterPro" id="IPR029001">
    <property type="entry name" value="ITPase-like_fam"/>
</dbReference>
<dbReference type="CDD" id="cd00515">
    <property type="entry name" value="HAM1"/>
    <property type="match status" value="1"/>
</dbReference>
<dbReference type="GO" id="GO:0000166">
    <property type="term" value="F:nucleotide binding"/>
    <property type="evidence" value="ECO:0007669"/>
    <property type="project" value="UniProtKB-KW"/>
</dbReference>
<dbReference type="GO" id="GO:0035870">
    <property type="term" value="F:dITP diphosphatase activity"/>
    <property type="evidence" value="ECO:0007669"/>
    <property type="project" value="UniProtKB-UniRule"/>
</dbReference>
<evidence type="ECO:0000256" key="7">
    <source>
        <dbReference type="HAMAP-Rule" id="MF_01405"/>
    </source>
</evidence>
<feature type="binding site" evidence="7">
    <location>
        <position position="170"/>
    </location>
    <ligand>
        <name>substrate</name>
    </ligand>
</feature>
<dbReference type="GO" id="GO:0017111">
    <property type="term" value="F:ribonucleoside triphosphate phosphatase activity"/>
    <property type="evidence" value="ECO:0007669"/>
    <property type="project" value="InterPro"/>
</dbReference>
<dbReference type="SUPFAM" id="SSF52972">
    <property type="entry name" value="ITPase-like"/>
    <property type="match status" value="1"/>
</dbReference>
<dbReference type="InterPro" id="IPR020922">
    <property type="entry name" value="dITP/XTP_pyrophosphatase"/>
</dbReference>
<evidence type="ECO:0000256" key="2">
    <source>
        <dbReference type="ARBA" id="ARBA00022723"/>
    </source>
</evidence>
<dbReference type="OrthoDB" id="372108at2157"/>
<dbReference type="InterPro" id="IPR002637">
    <property type="entry name" value="RdgB/HAM1"/>
</dbReference>
<comment type="cofactor">
    <cofactor evidence="7">
        <name>Mg(2+)</name>
        <dbReference type="ChEBI" id="CHEBI:18420"/>
    </cofactor>
    <text evidence="7">Binds 1 Mg(2+) ion per subunit.</text>
</comment>
<dbReference type="AlphaFoldDB" id="A0A089ZFN3"/>
<evidence type="ECO:0000256" key="6">
    <source>
        <dbReference type="ARBA" id="ARBA00023080"/>
    </source>
</evidence>
<evidence type="ECO:0000313" key="10">
    <source>
        <dbReference type="Proteomes" id="UP000029661"/>
    </source>
</evidence>
<dbReference type="GO" id="GO:0036220">
    <property type="term" value="F:ITP diphosphatase activity"/>
    <property type="evidence" value="ECO:0007669"/>
    <property type="project" value="UniProtKB-UniRule"/>
</dbReference>
<name>A0A089ZFN3_METFO</name>
<evidence type="ECO:0000256" key="8">
    <source>
        <dbReference type="RuleBase" id="RU003781"/>
    </source>
</evidence>
<reference evidence="9 10" key="1">
    <citation type="submission" date="2013-12" db="EMBL/GenBank/DDBJ databases">
        <title>The complete genome sequence of Methanobacterium sp. BRM9.</title>
        <authorList>
            <consortium name="Pastoral Greenhouse Gas Research Consortium"/>
            <person name="Kelly W.J."/>
            <person name="Leahy S.C."/>
            <person name="Perry R."/>
            <person name="Li D."/>
            <person name="Altermann E."/>
            <person name="Lambie S.C."/>
            <person name="Attwood G.T."/>
        </authorList>
    </citation>
    <scope>NUCLEOTIDE SEQUENCE [LARGE SCALE GENOMIC DNA]</scope>
    <source>
        <strain evidence="9 10">BRM9</strain>
    </source>
</reference>
<dbReference type="GO" id="GO:0036222">
    <property type="term" value="F:XTP diphosphatase activity"/>
    <property type="evidence" value="ECO:0007669"/>
    <property type="project" value="UniProtKB-UniRule"/>
</dbReference>
<dbReference type="Pfam" id="PF01725">
    <property type="entry name" value="Ham1p_like"/>
    <property type="match status" value="1"/>
</dbReference>
<dbReference type="GO" id="GO:0009117">
    <property type="term" value="P:nucleotide metabolic process"/>
    <property type="evidence" value="ECO:0007669"/>
    <property type="project" value="UniProtKB-KW"/>
</dbReference>
<protein>
    <recommendedName>
        <fullName evidence="7">dITP/XTP pyrophosphatase</fullName>
        <ecNumber evidence="7">3.6.1.66</ecNumber>
    </recommendedName>
    <alternativeName>
        <fullName evidence="7">Non-canonical purine NTP pyrophosphatase</fullName>
    </alternativeName>
    <alternativeName>
        <fullName evidence="7">Non-standard purine NTP pyrophosphatase</fullName>
    </alternativeName>
    <alternativeName>
        <fullName evidence="7">Nucleoside-triphosphate diphosphatase</fullName>
    </alternativeName>
    <alternativeName>
        <fullName evidence="7">Nucleoside-triphosphate pyrophosphatase</fullName>
        <shortName evidence="7">NTPase</shortName>
    </alternativeName>
</protein>
<comment type="catalytic activity">
    <reaction evidence="7">
        <text>ITP + H2O = IMP + diphosphate + H(+)</text>
        <dbReference type="Rhea" id="RHEA:29399"/>
        <dbReference type="ChEBI" id="CHEBI:15377"/>
        <dbReference type="ChEBI" id="CHEBI:15378"/>
        <dbReference type="ChEBI" id="CHEBI:33019"/>
        <dbReference type="ChEBI" id="CHEBI:58053"/>
        <dbReference type="ChEBI" id="CHEBI:61402"/>
        <dbReference type="EC" id="3.6.1.66"/>
    </reaction>
</comment>
<comment type="catalytic activity">
    <reaction evidence="7">
        <text>XTP + H2O = XMP + diphosphate + H(+)</text>
        <dbReference type="Rhea" id="RHEA:28610"/>
        <dbReference type="ChEBI" id="CHEBI:15377"/>
        <dbReference type="ChEBI" id="CHEBI:15378"/>
        <dbReference type="ChEBI" id="CHEBI:33019"/>
        <dbReference type="ChEBI" id="CHEBI:57464"/>
        <dbReference type="ChEBI" id="CHEBI:61314"/>
        <dbReference type="EC" id="3.6.1.66"/>
    </reaction>
</comment>
<feature type="binding site" evidence="7">
    <location>
        <begin position="14"/>
        <end position="19"/>
    </location>
    <ligand>
        <name>substrate</name>
    </ligand>
</feature>
<dbReference type="EMBL" id="CP006933">
    <property type="protein sequence ID" value="AIS30843.1"/>
    <property type="molecule type" value="Genomic_DNA"/>
</dbReference>
<dbReference type="Gene3D" id="3.90.950.10">
    <property type="match status" value="1"/>
</dbReference>
<organism evidence="9 10">
    <name type="scientific">Methanobacterium formicicum</name>
    <dbReference type="NCBI Taxonomy" id="2162"/>
    <lineage>
        <taxon>Archaea</taxon>
        <taxon>Methanobacteriati</taxon>
        <taxon>Methanobacteriota</taxon>
        <taxon>Methanomada group</taxon>
        <taxon>Methanobacteria</taxon>
        <taxon>Methanobacteriales</taxon>
        <taxon>Methanobacteriaceae</taxon>
        <taxon>Methanobacterium</taxon>
    </lineage>
</organism>
<evidence type="ECO:0000256" key="1">
    <source>
        <dbReference type="ARBA" id="ARBA00008023"/>
    </source>
</evidence>
<dbReference type="PANTHER" id="PTHR11067">
    <property type="entry name" value="INOSINE TRIPHOSPHATE PYROPHOSPHATASE/HAM1 PROTEIN"/>
    <property type="match status" value="1"/>
</dbReference>
<keyword evidence="2 7" id="KW-0479">Metal-binding</keyword>
<sequence length="189" mass="21460">MGKSEDPLYITFITGNQHKVKEAQGIFHQFNIEVEHVDLGYPEIQGELIDVARFGAVDAARRLGRPVIVEDAGLFIKALKWFPGTYSSYVQDTLGNQGILKLMNNVEDRYAEFRSVIGFATPKTEPETFLGVVGGQIAHQEKGDHGFAYDPLFVPEGYSQTFGELTRKEKNEFSHRRRSLENFAQWYIL</sequence>
<gene>
    <name evidence="9" type="ORF">BRM9_0009</name>
</gene>
<proteinExistence type="inferred from homology"/>